<comment type="similarity">
    <text evidence="1 4">Belongs to the D-isomer specific 2-hydroxyacid dehydrogenase family.</text>
</comment>
<dbReference type="InterPro" id="IPR006139">
    <property type="entry name" value="D-isomer_2_OHA_DH_cat_dom"/>
</dbReference>
<feature type="domain" description="D-isomer specific 2-hydroxyacid dehydrogenase NAD-binding" evidence="6">
    <location>
        <begin position="112"/>
        <end position="283"/>
    </location>
</feature>
<sequence>MKIVLLEGLGVSDEFISCQAEKLKEMGHEFTAYEKNTDPQVQAERCADADAVMLANMPLSREAIESASHLKYIDVAFTGVDHIPMDEAGKRGIAVSNASGYATQAVAELCISFMIQLLRNVKQTEQRCREGETKDGLIGNLLCGKTIGIIGAGAIGKKTAELCKAFGCKVIAYSRSEVKHPAIDRQVTLEELLKEADIVSLHCPLTAETRGMIGEEQLQLMKKTAVLINTARGPVADTEALAKALGEGRIAGAACDVFETEPPLDTEHPLLHTPNTIVTPHIAFASEESMEQRAEIVFENLYAWLEGKQLNAVKM</sequence>
<dbReference type="SUPFAM" id="SSF52283">
    <property type="entry name" value="Formate/glycerate dehydrogenase catalytic domain-like"/>
    <property type="match status" value="1"/>
</dbReference>
<gene>
    <name evidence="7" type="ORF">H9754_06450</name>
</gene>
<dbReference type="InterPro" id="IPR006140">
    <property type="entry name" value="D-isomer_DH_NAD-bd"/>
</dbReference>
<dbReference type="FunFam" id="3.40.50.720:FF:000203">
    <property type="entry name" value="D-3-phosphoglycerate dehydrogenase (SerA)"/>
    <property type="match status" value="1"/>
</dbReference>
<evidence type="ECO:0000256" key="4">
    <source>
        <dbReference type="RuleBase" id="RU003719"/>
    </source>
</evidence>
<keyword evidence="2 4" id="KW-0560">Oxidoreductase</keyword>
<organism evidence="7 8">
    <name type="scientific">Candidatus Anaerostipes avistercoris</name>
    <dbReference type="NCBI Taxonomy" id="2838462"/>
    <lineage>
        <taxon>Bacteria</taxon>
        <taxon>Bacillati</taxon>
        <taxon>Bacillota</taxon>
        <taxon>Clostridia</taxon>
        <taxon>Lachnospirales</taxon>
        <taxon>Lachnospiraceae</taxon>
        <taxon>Anaerostipes</taxon>
    </lineage>
</organism>
<dbReference type="PROSITE" id="PS00670">
    <property type="entry name" value="D_2_HYDROXYACID_DH_2"/>
    <property type="match status" value="1"/>
</dbReference>
<dbReference type="Pfam" id="PF00389">
    <property type="entry name" value="2-Hacid_dh"/>
    <property type="match status" value="1"/>
</dbReference>
<dbReference type="InterPro" id="IPR036291">
    <property type="entry name" value="NAD(P)-bd_dom_sf"/>
</dbReference>
<evidence type="ECO:0000259" key="6">
    <source>
        <dbReference type="Pfam" id="PF02826"/>
    </source>
</evidence>
<dbReference type="Pfam" id="PF02826">
    <property type="entry name" value="2-Hacid_dh_C"/>
    <property type="match status" value="1"/>
</dbReference>
<evidence type="ECO:0000256" key="2">
    <source>
        <dbReference type="ARBA" id="ARBA00023002"/>
    </source>
</evidence>
<dbReference type="InterPro" id="IPR050418">
    <property type="entry name" value="D-iso_2-hydroxyacid_DH_PdxB"/>
</dbReference>
<proteinExistence type="inferred from homology"/>
<dbReference type="PANTHER" id="PTHR43761">
    <property type="entry name" value="D-ISOMER SPECIFIC 2-HYDROXYACID DEHYDROGENASE FAMILY PROTEIN (AFU_ORTHOLOGUE AFUA_1G13630)"/>
    <property type="match status" value="1"/>
</dbReference>
<dbReference type="PANTHER" id="PTHR43761:SF1">
    <property type="entry name" value="D-ISOMER SPECIFIC 2-HYDROXYACID DEHYDROGENASE CATALYTIC DOMAIN-CONTAINING PROTEIN-RELATED"/>
    <property type="match status" value="1"/>
</dbReference>
<protein>
    <submittedName>
        <fullName evidence="7">Hydroxyacid dehydrogenase</fullName>
    </submittedName>
</protein>
<dbReference type="Proteomes" id="UP000823904">
    <property type="component" value="Unassembled WGS sequence"/>
</dbReference>
<evidence type="ECO:0000313" key="8">
    <source>
        <dbReference type="Proteomes" id="UP000823904"/>
    </source>
</evidence>
<comment type="caution">
    <text evidence="7">The sequence shown here is derived from an EMBL/GenBank/DDBJ whole genome shotgun (WGS) entry which is preliminary data.</text>
</comment>
<dbReference type="PROSITE" id="PS00065">
    <property type="entry name" value="D_2_HYDROXYACID_DH_1"/>
    <property type="match status" value="1"/>
</dbReference>
<dbReference type="InterPro" id="IPR029753">
    <property type="entry name" value="D-isomer_DH_CS"/>
</dbReference>
<dbReference type="Gene3D" id="3.40.50.720">
    <property type="entry name" value="NAD(P)-binding Rossmann-like Domain"/>
    <property type="match status" value="2"/>
</dbReference>
<dbReference type="EMBL" id="DWWD01000024">
    <property type="protein sequence ID" value="HJC50203.1"/>
    <property type="molecule type" value="Genomic_DNA"/>
</dbReference>
<keyword evidence="3" id="KW-0520">NAD</keyword>
<evidence type="ECO:0000313" key="7">
    <source>
        <dbReference type="EMBL" id="HJC50203.1"/>
    </source>
</evidence>
<dbReference type="InterPro" id="IPR029752">
    <property type="entry name" value="D-isomer_DH_CS1"/>
</dbReference>
<dbReference type="GO" id="GO:0051287">
    <property type="term" value="F:NAD binding"/>
    <property type="evidence" value="ECO:0007669"/>
    <property type="project" value="InterPro"/>
</dbReference>
<evidence type="ECO:0000256" key="3">
    <source>
        <dbReference type="ARBA" id="ARBA00023027"/>
    </source>
</evidence>
<evidence type="ECO:0000256" key="1">
    <source>
        <dbReference type="ARBA" id="ARBA00005854"/>
    </source>
</evidence>
<feature type="domain" description="D-isomer specific 2-hydroxyacid dehydrogenase catalytic" evidence="5">
    <location>
        <begin position="21"/>
        <end position="311"/>
    </location>
</feature>
<reference evidence="7" key="1">
    <citation type="journal article" date="2021" name="PeerJ">
        <title>Extensive microbial diversity within the chicken gut microbiome revealed by metagenomics and culture.</title>
        <authorList>
            <person name="Gilroy R."/>
            <person name="Ravi A."/>
            <person name="Getino M."/>
            <person name="Pursley I."/>
            <person name="Horton D.L."/>
            <person name="Alikhan N.F."/>
            <person name="Baker D."/>
            <person name="Gharbi K."/>
            <person name="Hall N."/>
            <person name="Watson M."/>
            <person name="Adriaenssens E.M."/>
            <person name="Foster-Nyarko E."/>
            <person name="Jarju S."/>
            <person name="Secka A."/>
            <person name="Antonio M."/>
            <person name="Oren A."/>
            <person name="Chaudhuri R.R."/>
            <person name="La Ragione R."/>
            <person name="Hildebrand F."/>
            <person name="Pallen M.J."/>
        </authorList>
    </citation>
    <scope>NUCLEOTIDE SEQUENCE</scope>
    <source>
        <strain evidence="7">ChiSjej3B21-8574</strain>
    </source>
</reference>
<evidence type="ECO:0000259" key="5">
    <source>
        <dbReference type="Pfam" id="PF00389"/>
    </source>
</evidence>
<accession>A0A9D2T7U1</accession>
<name>A0A9D2T7U1_9FIRM</name>
<dbReference type="GO" id="GO:0016616">
    <property type="term" value="F:oxidoreductase activity, acting on the CH-OH group of donors, NAD or NADP as acceptor"/>
    <property type="evidence" value="ECO:0007669"/>
    <property type="project" value="InterPro"/>
</dbReference>
<dbReference type="SUPFAM" id="SSF51735">
    <property type="entry name" value="NAD(P)-binding Rossmann-fold domains"/>
    <property type="match status" value="1"/>
</dbReference>
<reference evidence="7" key="2">
    <citation type="submission" date="2021-04" db="EMBL/GenBank/DDBJ databases">
        <authorList>
            <person name="Gilroy R."/>
        </authorList>
    </citation>
    <scope>NUCLEOTIDE SEQUENCE</scope>
    <source>
        <strain evidence="7">ChiSjej3B21-8574</strain>
    </source>
</reference>
<dbReference type="AlphaFoldDB" id="A0A9D2T7U1"/>